<gene>
    <name evidence="1" type="ORF">T01_12819</name>
</gene>
<dbReference type="AlphaFoldDB" id="A0A0V1BVS5"/>
<evidence type="ECO:0000313" key="1">
    <source>
        <dbReference type="EMBL" id="KRY40834.1"/>
    </source>
</evidence>
<accession>A0A0V1BVS5</accession>
<proteinExistence type="predicted"/>
<evidence type="ECO:0000313" key="2">
    <source>
        <dbReference type="Proteomes" id="UP000054776"/>
    </source>
</evidence>
<reference evidence="1 2" key="1">
    <citation type="submission" date="2015-01" db="EMBL/GenBank/DDBJ databases">
        <title>Evolution of Trichinella species and genotypes.</title>
        <authorList>
            <person name="Korhonen P.K."/>
            <person name="Edoardo P."/>
            <person name="Giuseppe L.R."/>
            <person name="Gasser R.B."/>
        </authorList>
    </citation>
    <scope>NUCLEOTIDE SEQUENCE [LARGE SCALE GENOMIC DNA]</scope>
    <source>
        <strain evidence="1">ISS3</strain>
    </source>
</reference>
<sequence>MLFARPLLTNTTGQLAFLVVEEFFKEKEDSSYEFANGATDGALEMVSCHCGFIAYLKKSSSHVPAVHCVIHRQHLVAKRLTQSEKSQRVTTTGYGITKNGTSRYQLTSKITMLTKNQNNWIIFVGKTMSKLLANTFYCIYMTKKDDSRVNSRQFECCFRLHLSFHHSCQSWLCSNATWGVEKFTNFQALLHDDDIEICCDHLDMLQKDMQEKFQDIFKMKIPNWVIDSFSNTDETEMELDEKLIELQTTEELKLKFKNGYHYFWLQHQIAHLYIRLWAVVRKFLLASASSNLVERGFSVVTVQI</sequence>
<evidence type="ECO:0008006" key="3">
    <source>
        <dbReference type="Google" id="ProtNLM"/>
    </source>
</evidence>
<dbReference type="OrthoDB" id="10068674at2759"/>
<name>A0A0V1BVS5_TRISP</name>
<keyword evidence="2" id="KW-1185">Reference proteome</keyword>
<dbReference type="PANTHER" id="PTHR45913:SF22">
    <property type="entry name" value="SCAN BOX DOMAIN-CONTAINING PROTEIN"/>
    <property type="match status" value="1"/>
</dbReference>
<dbReference type="Proteomes" id="UP000054776">
    <property type="component" value="Unassembled WGS sequence"/>
</dbReference>
<comment type="caution">
    <text evidence="1">The sequence shown here is derived from an EMBL/GenBank/DDBJ whole genome shotgun (WGS) entry which is preliminary data.</text>
</comment>
<organism evidence="1 2">
    <name type="scientific">Trichinella spiralis</name>
    <name type="common">Trichina worm</name>
    <dbReference type="NCBI Taxonomy" id="6334"/>
    <lineage>
        <taxon>Eukaryota</taxon>
        <taxon>Metazoa</taxon>
        <taxon>Ecdysozoa</taxon>
        <taxon>Nematoda</taxon>
        <taxon>Enoplea</taxon>
        <taxon>Dorylaimia</taxon>
        <taxon>Trichinellida</taxon>
        <taxon>Trichinellidae</taxon>
        <taxon>Trichinella</taxon>
    </lineage>
</organism>
<dbReference type="PANTHER" id="PTHR45913">
    <property type="entry name" value="EPM2A-INTERACTING PROTEIN 1"/>
    <property type="match status" value="1"/>
</dbReference>
<feature type="non-terminal residue" evidence="1">
    <location>
        <position position="304"/>
    </location>
</feature>
<dbReference type="EMBL" id="JYDH01000011">
    <property type="protein sequence ID" value="KRY40834.1"/>
    <property type="molecule type" value="Genomic_DNA"/>
</dbReference>
<protein>
    <recommendedName>
        <fullName evidence="3">SCAN domain-containing protein 3</fullName>
    </recommendedName>
</protein>